<accession>A0A4R6THR0</accession>
<dbReference type="PROSITE" id="PS50042">
    <property type="entry name" value="CNMP_BINDING_3"/>
    <property type="match status" value="1"/>
</dbReference>
<evidence type="ECO:0000259" key="1">
    <source>
        <dbReference type="PROSITE" id="PS50042"/>
    </source>
</evidence>
<dbReference type="AlphaFoldDB" id="A0A4R6THR0"/>
<name>A0A4R6THR0_9FLAO</name>
<dbReference type="InterPro" id="IPR018490">
    <property type="entry name" value="cNMP-bd_dom_sf"/>
</dbReference>
<sequence length="185" mass="21975">MLHINNFIPITSEDIDFMLPMMAFNMVKKNEMVLTSGNICNHLFFITKGCLKKYYINTEGKERVFSFATEMQWVGDMNSLWKKEKTIFDIKALEDTEFITISKNNLEILMDESLKFNRYFRSVSYDLIYKLERRVNQCLSCSAEERYGDFIMDYKNLEQRISQKEIASFLGITPEFLSVLRRKKK</sequence>
<organism evidence="2 3">
    <name type="scientific">Tenacibaculum caenipelagi</name>
    <dbReference type="NCBI Taxonomy" id="1325435"/>
    <lineage>
        <taxon>Bacteria</taxon>
        <taxon>Pseudomonadati</taxon>
        <taxon>Bacteroidota</taxon>
        <taxon>Flavobacteriia</taxon>
        <taxon>Flavobacteriales</taxon>
        <taxon>Flavobacteriaceae</taxon>
        <taxon>Tenacibaculum</taxon>
    </lineage>
</organism>
<evidence type="ECO:0000313" key="2">
    <source>
        <dbReference type="EMBL" id="TDQ28726.1"/>
    </source>
</evidence>
<dbReference type="EMBL" id="SNYH01000002">
    <property type="protein sequence ID" value="TDQ28726.1"/>
    <property type="molecule type" value="Genomic_DNA"/>
</dbReference>
<proteinExistence type="predicted"/>
<evidence type="ECO:0000313" key="3">
    <source>
        <dbReference type="Proteomes" id="UP000295390"/>
    </source>
</evidence>
<dbReference type="SUPFAM" id="SSF51206">
    <property type="entry name" value="cAMP-binding domain-like"/>
    <property type="match status" value="1"/>
</dbReference>
<gene>
    <name evidence="2" type="ORF">DFQ07_1104</name>
</gene>
<dbReference type="Proteomes" id="UP000295390">
    <property type="component" value="Unassembled WGS sequence"/>
</dbReference>
<dbReference type="Pfam" id="PF00027">
    <property type="entry name" value="cNMP_binding"/>
    <property type="match status" value="1"/>
</dbReference>
<comment type="caution">
    <text evidence="2">The sequence shown here is derived from an EMBL/GenBank/DDBJ whole genome shotgun (WGS) entry which is preliminary data.</text>
</comment>
<dbReference type="InterPro" id="IPR014710">
    <property type="entry name" value="RmlC-like_jellyroll"/>
</dbReference>
<reference evidence="2 3" key="1">
    <citation type="submission" date="2019-03" db="EMBL/GenBank/DDBJ databases">
        <title>Genomic Encyclopedia of Type Strains, Phase III (KMG-III): the genomes of soil and plant-associated and newly described type strains.</title>
        <authorList>
            <person name="Whitman W."/>
        </authorList>
    </citation>
    <scope>NUCLEOTIDE SEQUENCE [LARGE SCALE GENOMIC DNA]</scope>
    <source>
        <strain evidence="2 3">CECT 8283</strain>
    </source>
</reference>
<dbReference type="Gene3D" id="2.60.120.10">
    <property type="entry name" value="Jelly Rolls"/>
    <property type="match status" value="1"/>
</dbReference>
<dbReference type="CDD" id="cd00038">
    <property type="entry name" value="CAP_ED"/>
    <property type="match status" value="1"/>
</dbReference>
<keyword evidence="3" id="KW-1185">Reference proteome</keyword>
<protein>
    <submittedName>
        <fullName evidence="2">CRP-like cAMP-binding protein</fullName>
    </submittedName>
</protein>
<feature type="domain" description="Cyclic nucleotide-binding" evidence="1">
    <location>
        <begin position="6"/>
        <end position="110"/>
    </location>
</feature>
<dbReference type="RefSeq" id="WP_166627725.1">
    <property type="nucleotide sequence ID" value="NZ_SNYH01000002.1"/>
</dbReference>
<dbReference type="InterPro" id="IPR000595">
    <property type="entry name" value="cNMP-bd_dom"/>
</dbReference>